<evidence type="ECO:0000313" key="2">
    <source>
        <dbReference type="EMBL" id="NNH73662.1"/>
    </source>
</evidence>
<dbReference type="AlphaFoldDB" id="A0A849C4V7"/>
<name>A0A849C4V7_9NOCA</name>
<evidence type="ECO:0000256" key="1">
    <source>
        <dbReference type="SAM" id="Phobius"/>
    </source>
</evidence>
<accession>A0A849C4V7</accession>
<feature type="transmembrane region" description="Helical" evidence="1">
    <location>
        <begin position="20"/>
        <end position="39"/>
    </location>
</feature>
<sequence>MTTAYKQLPASVTGPLDQLWGWGAWFALTICLAWLIAAAGRLWLAHRHGEPIWSEGTHSIVMSLLGAILASSAAAVATAVLSPF</sequence>
<dbReference type="Proteomes" id="UP000586827">
    <property type="component" value="Unassembled WGS sequence"/>
</dbReference>
<dbReference type="RefSeq" id="WP_067522118.1">
    <property type="nucleotide sequence ID" value="NZ_JABELX010000011.1"/>
</dbReference>
<keyword evidence="1" id="KW-0472">Membrane</keyword>
<keyword evidence="3" id="KW-1185">Reference proteome</keyword>
<protein>
    <submittedName>
        <fullName evidence="2">Uncharacterized protein</fullName>
    </submittedName>
</protein>
<keyword evidence="1" id="KW-0812">Transmembrane</keyword>
<gene>
    <name evidence="2" type="ORF">HLB23_28065</name>
</gene>
<evidence type="ECO:0000313" key="3">
    <source>
        <dbReference type="Proteomes" id="UP000586827"/>
    </source>
</evidence>
<comment type="caution">
    <text evidence="2">The sequence shown here is derived from an EMBL/GenBank/DDBJ whole genome shotgun (WGS) entry which is preliminary data.</text>
</comment>
<organism evidence="2 3">
    <name type="scientific">Nocardia uniformis</name>
    <dbReference type="NCBI Taxonomy" id="53432"/>
    <lineage>
        <taxon>Bacteria</taxon>
        <taxon>Bacillati</taxon>
        <taxon>Actinomycetota</taxon>
        <taxon>Actinomycetes</taxon>
        <taxon>Mycobacteriales</taxon>
        <taxon>Nocardiaceae</taxon>
        <taxon>Nocardia</taxon>
    </lineage>
</organism>
<keyword evidence="1" id="KW-1133">Transmembrane helix</keyword>
<feature type="transmembrane region" description="Helical" evidence="1">
    <location>
        <begin position="60"/>
        <end position="81"/>
    </location>
</feature>
<reference evidence="2 3" key="1">
    <citation type="submission" date="2020-05" db="EMBL/GenBank/DDBJ databases">
        <title>MicrobeNet Type strains.</title>
        <authorList>
            <person name="Nicholson A.C."/>
        </authorList>
    </citation>
    <scope>NUCLEOTIDE SEQUENCE [LARGE SCALE GENOMIC DNA]</scope>
    <source>
        <strain evidence="2 3">JCM 3224</strain>
    </source>
</reference>
<proteinExistence type="predicted"/>
<dbReference type="EMBL" id="JABELX010000011">
    <property type="protein sequence ID" value="NNH73662.1"/>
    <property type="molecule type" value="Genomic_DNA"/>
</dbReference>